<sequence>KSFHRSNIRTLSYCFLPLPLATSSFRFFPRSPNPLSPPRHKQGPQTGSLVPPRLLGFDFFVRCGFPSCLSTNFARFPNKFGYPCSTSGSLLGLHRVIYLGDGIPVHTYIAGVPFLVQAGSVSRGHIQLNLLRLVAPRDFVLGNVAASSLCPANAS</sequence>
<dbReference type="EnsemblPlants" id="TuG1812G0100001356.01.T07">
    <property type="protein sequence ID" value="TuG1812G0100001356.01.T07"/>
    <property type="gene ID" value="TuG1812G0100001356.01"/>
</dbReference>
<dbReference type="AlphaFoldDB" id="A0A8R7JX50"/>
<proteinExistence type="predicted"/>
<keyword evidence="2" id="KW-1185">Reference proteome</keyword>
<protein>
    <submittedName>
        <fullName evidence="1">Uncharacterized protein</fullName>
    </submittedName>
</protein>
<dbReference type="Proteomes" id="UP000015106">
    <property type="component" value="Chromosome 1"/>
</dbReference>
<evidence type="ECO:0000313" key="1">
    <source>
        <dbReference type="EnsemblPlants" id="TuG1812G0100001356.01.T07"/>
    </source>
</evidence>
<gene>
    <name evidence="1" type="primary">LOC125552085</name>
</gene>
<name>A0A8R7JX50_TRIUA</name>
<reference evidence="1" key="3">
    <citation type="submission" date="2022-06" db="UniProtKB">
        <authorList>
            <consortium name="EnsemblPlants"/>
        </authorList>
    </citation>
    <scope>IDENTIFICATION</scope>
</reference>
<reference evidence="1" key="2">
    <citation type="submission" date="2018-03" db="EMBL/GenBank/DDBJ databases">
        <title>The Triticum urartu genome reveals the dynamic nature of wheat genome evolution.</title>
        <authorList>
            <person name="Ling H."/>
            <person name="Ma B."/>
            <person name="Shi X."/>
            <person name="Liu H."/>
            <person name="Dong L."/>
            <person name="Sun H."/>
            <person name="Cao Y."/>
            <person name="Gao Q."/>
            <person name="Zheng S."/>
            <person name="Li Y."/>
            <person name="Yu Y."/>
            <person name="Du H."/>
            <person name="Qi M."/>
            <person name="Li Y."/>
            <person name="Yu H."/>
            <person name="Cui Y."/>
            <person name="Wang N."/>
            <person name="Chen C."/>
            <person name="Wu H."/>
            <person name="Zhao Y."/>
            <person name="Zhang J."/>
            <person name="Li Y."/>
            <person name="Zhou W."/>
            <person name="Zhang B."/>
            <person name="Hu W."/>
            <person name="Eijk M."/>
            <person name="Tang J."/>
            <person name="Witsenboer H."/>
            <person name="Zhao S."/>
            <person name="Li Z."/>
            <person name="Zhang A."/>
            <person name="Wang D."/>
            <person name="Liang C."/>
        </authorList>
    </citation>
    <scope>NUCLEOTIDE SEQUENCE [LARGE SCALE GENOMIC DNA]</scope>
    <source>
        <strain evidence="1">cv. G1812</strain>
    </source>
</reference>
<dbReference type="Gramene" id="TuG1812G0100001356.01.T06">
    <property type="protein sequence ID" value="TuG1812G0100001356.01.T06"/>
    <property type="gene ID" value="TuG1812G0100001356.01"/>
</dbReference>
<dbReference type="Gramene" id="TuG1812G0100001356.01.T07">
    <property type="protein sequence ID" value="TuG1812G0100001356.01.T07"/>
    <property type="gene ID" value="TuG1812G0100001356.01"/>
</dbReference>
<dbReference type="EnsemblPlants" id="TuG1812G0100001356.01.T06">
    <property type="protein sequence ID" value="TuG1812G0100001356.01.T06"/>
    <property type="gene ID" value="TuG1812G0100001356.01"/>
</dbReference>
<organism evidence="1 2">
    <name type="scientific">Triticum urartu</name>
    <name type="common">Red wild einkorn</name>
    <name type="synonym">Crithodium urartu</name>
    <dbReference type="NCBI Taxonomy" id="4572"/>
    <lineage>
        <taxon>Eukaryota</taxon>
        <taxon>Viridiplantae</taxon>
        <taxon>Streptophyta</taxon>
        <taxon>Embryophyta</taxon>
        <taxon>Tracheophyta</taxon>
        <taxon>Spermatophyta</taxon>
        <taxon>Magnoliopsida</taxon>
        <taxon>Liliopsida</taxon>
        <taxon>Poales</taxon>
        <taxon>Poaceae</taxon>
        <taxon>BOP clade</taxon>
        <taxon>Pooideae</taxon>
        <taxon>Triticodae</taxon>
        <taxon>Triticeae</taxon>
        <taxon>Triticinae</taxon>
        <taxon>Triticum</taxon>
    </lineage>
</organism>
<reference evidence="2" key="1">
    <citation type="journal article" date="2013" name="Nature">
        <title>Draft genome of the wheat A-genome progenitor Triticum urartu.</title>
        <authorList>
            <person name="Ling H.Q."/>
            <person name="Zhao S."/>
            <person name="Liu D."/>
            <person name="Wang J."/>
            <person name="Sun H."/>
            <person name="Zhang C."/>
            <person name="Fan H."/>
            <person name="Li D."/>
            <person name="Dong L."/>
            <person name="Tao Y."/>
            <person name="Gao C."/>
            <person name="Wu H."/>
            <person name="Li Y."/>
            <person name="Cui Y."/>
            <person name="Guo X."/>
            <person name="Zheng S."/>
            <person name="Wang B."/>
            <person name="Yu K."/>
            <person name="Liang Q."/>
            <person name="Yang W."/>
            <person name="Lou X."/>
            <person name="Chen J."/>
            <person name="Feng M."/>
            <person name="Jian J."/>
            <person name="Zhang X."/>
            <person name="Luo G."/>
            <person name="Jiang Y."/>
            <person name="Liu J."/>
            <person name="Wang Z."/>
            <person name="Sha Y."/>
            <person name="Zhang B."/>
            <person name="Wu H."/>
            <person name="Tang D."/>
            <person name="Shen Q."/>
            <person name="Xue P."/>
            <person name="Zou S."/>
            <person name="Wang X."/>
            <person name="Liu X."/>
            <person name="Wang F."/>
            <person name="Yang Y."/>
            <person name="An X."/>
            <person name="Dong Z."/>
            <person name="Zhang K."/>
            <person name="Zhang X."/>
            <person name="Luo M.C."/>
            <person name="Dvorak J."/>
            <person name="Tong Y."/>
            <person name="Wang J."/>
            <person name="Yang H."/>
            <person name="Li Z."/>
            <person name="Wang D."/>
            <person name="Zhang A."/>
            <person name="Wang J."/>
        </authorList>
    </citation>
    <scope>NUCLEOTIDE SEQUENCE</scope>
    <source>
        <strain evidence="2">cv. G1812</strain>
    </source>
</reference>
<evidence type="ECO:0000313" key="2">
    <source>
        <dbReference type="Proteomes" id="UP000015106"/>
    </source>
</evidence>
<accession>A0A8R7JX50</accession>